<dbReference type="KEGG" id="osn:115227648"/>
<dbReference type="Proteomes" id="UP000515154">
    <property type="component" value="Unplaced"/>
</dbReference>
<protein>
    <submittedName>
        <fullName evidence="3">Uncharacterized protein LOC115227648</fullName>
    </submittedName>
</protein>
<feature type="non-terminal residue" evidence="3">
    <location>
        <position position="1"/>
    </location>
</feature>
<sequence length="46" mass="4995">RRSRRSLPRSTRGSGPRALLRPPAAPGSRRSAALPARPRPLLRTPA</sequence>
<name>A0A6P7TWG4_9MOLL</name>
<evidence type="ECO:0000313" key="3">
    <source>
        <dbReference type="RefSeq" id="XP_029654270.1"/>
    </source>
</evidence>
<feature type="non-terminal residue" evidence="3">
    <location>
        <position position="46"/>
    </location>
</feature>
<keyword evidence="2" id="KW-1185">Reference proteome</keyword>
<evidence type="ECO:0000256" key="1">
    <source>
        <dbReference type="SAM" id="MobiDB-lite"/>
    </source>
</evidence>
<feature type="region of interest" description="Disordered" evidence="1">
    <location>
        <begin position="1"/>
        <end position="46"/>
    </location>
</feature>
<accession>A0A6P7TWG4</accession>
<gene>
    <name evidence="3" type="primary">LOC115227648</name>
</gene>
<reference evidence="3" key="1">
    <citation type="submission" date="2025-08" db="UniProtKB">
        <authorList>
            <consortium name="RefSeq"/>
        </authorList>
    </citation>
    <scope>IDENTIFICATION</scope>
</reference>
<evidence type="ECO:0000313" key="2">
    <source>
        <dbReference type="Proteomes" id="UP000515154"/>
    </source>
</evidence>
<dbReference type="AlphaFoldDB" id="A0A6P7TWG4"/>
<proteinExistence type="predicted"/>
<feature type="compositionally biased region" description="Low complexity" evidence="1">
    <location>
        <begin position="8"/>
        <end position="46"/>
    </location>
</feature>
<dbReference type="RefSeq" id="XP_029654270.1">
    <property type="nucleotide sequence ID" value="XM_029798410.1"/>
</dbReference>
<organism evidence="2 3">
    <name type="scientific">Octopus sinensis</name>
    <name type="common">East Asian common octopus</name>
    <dbReference type="NCBI Taxonomy" id="2607531"/>
    <lineage>
        <taxon>Eukaryota</taxon>
        <taxon>Metazoa</taxon>
        <taxon>Spiralia</taxon>
        <taxon>Lophotrochozoa</taxon>
        <taxon>Mollusca</taxon>
        <taxon>Cephalopoda</taxon>
        <taxon>Coleoidea</taxon>
        <taxon>Octopodiformes</taxon>
        <taxon>Octopoda</taxon>
        <taxon>Incirrata</taxon>
        <taxon>Octopodidae</taxon>
        <taxon>Octopus</taxon>
    </lineage>
</organism>